<accession>A0AA39MIB8</accession>
<organism evidence="2 3">
    <name type="scientific">Armillaria tabescens</name>
    <name type="common">Ringless honey mushroom</name>
    <name type="synonym">Agaricus tabescens</name>
    <dbReference type="NCBI Taxonomy" id="1929756"/>
    <lineage>
        <taxon>Eukaryota</taxon>
        <taxon>Fungi</taxon>
        <taxon>Dikarya</taxon>
        <taxon>Basidiomycota</taxon>
        <taxon>Agaricomycotina</taxon>
        <taxon>Agaricomycetes</taxon>
        <taxon>Agaricomycetidae</taxon>
        <taxon>Agaricales</taxon>
        <taxon>Marasmiineae</taxon>
        <taxon>Physalacriaceae</taxon>
        <taxon>Desarmillaria</taxon>
    </lineage>
</organism>
<comment type="caution">
    <text evidence="2">The sequence shown here is derived from an EMBL/GenBank/DDBJ whole genome shotgun (WGS) entry which is preliminary data.</text>
</comment>
<evidence type="ECO:0000313" key="2">
    <source>
        <dbReference type="EMBL" id="KAK0434525.1"/>
    </source>
</evidence>
<protein>
    <submittedName>
        <fullName evidence="2">Uncharacterized protein</fullName>
    </submittedName>
</protein>
<evidence type="ECO:0000313" key="3">
    <source>
        <dbReference type="Proteomes" id="UP001175211"/>
    </source>
</evidence>
<dbReference type="Proteomes" id="UP001175211">
    <property type="component" value="Unassembled WGS sequence"/>
</dbReference>
<dbReference type="EMBL" id="JAUEPS010000184">
    <property type="protein sequence ID" value="KAK0434525.1"/>
    <property type="molecule type" value="Genomic_DNA"/>
</dbReference>
<feature type="compositionally biased region" description="Polar residues" evidence="1">
    <location>
        <begin position="1"/>
        <end position="13"/>
    </location>
</feature>
<feature type="region of interest" description="Disordered" evidence="1">
    <location>
        <begin position="230"/>
        <end position="250"/>
    </location>
</feature>
<gene>
    <name evidence="2" type="ORF">EV420DRAFT_1488603</name>
</gene>
<feature type="region of interest" description="Disordered" evidence="1">
    <location>
        <begin position="1"/>
        <end position="101"/>
    </location>
</feature>
<keyword evidence="3" id="KW-1185">Reference proteome</keyword>
<feature type="region of interest" description="Disordered" evidence="1">
    <location>
        <begin position="131"/>
        <end position="166"/>
    </location>
</feature>
<proteinExistence type="predicted"/>
<name>A0AA39MIB8_ARMTA</name>
<dbReference type="RefSeq" id="XP_060321749.1">
    <property type="nucleotide sequence ID" value="XM_060470630.1"/>
</dbReference>
<dbReference type="GeneID" id="85354178"/>
<evidence type="ECO:0000256" key="1">
    <source>
        <dbReference type="SAM" id="MobiDB-lite"/>
    </source>
</evidence>
<feature type="compositionally biased region" description="Low complexity" evidence="1">
    <location>
        <begin position="24"/>
        <end position="42"/>
    </location>
</feature>
<sequence>MPETSSSQSNTGKISKGPGMILISSSPSMSTSSTLTSTTNSSMYELLNSMTEMPLIEQSGEEPPPKGPTTLSSLLGDPIKEVDQPQSEELTQEDIKEMNPETYWEAPDLYLSLRTLPKPLQERYGKSTLSQTFPRKTHTTREISPVGVPTLPMGQKSSGLNPKPPQEDLLTSVSGYIKSLSKSLIESTNGSGEKEEWPRKKGYWIEDHSFQWITGSPLRRDPGTYPLWSPVQPLITPGTRRLETDGIPPG</sequence>
<reference evidence="2" key="1">
    <citation type="submission" date="2023-06" db="EMBL/GenBank/DDBJ databases">
        <authorList>
            <consortium name="Lawrence Berkeley National Laboratory"/>
            <person name="Ahrendt S."/>
            <person name="Sahu N."/>
            <person name="Indic B."/>
            <person name="Wong-Bajracharya J."/>
            <person name="Merenyi Z."/>
            <person name="Ke H.-M."/>
            <person name="Monk M."/>
            <person name="Kocsube S."/>
            <person name="Drula E."/>
            <person name="Lipzen A."/>
            <person name="Balint B."/>
            <person name="Henrissat B."/>
            <person name="Andreopoulos B."/>
            <person name="Martin F.M."/>
            <person name="Harder C.B."/>
            <person name="Rigling D."/>
            <person name="Ford K.L."/>
            <person name="Foster G.D."/>
            <person name="Pangilinan J."/>
            <person name="Papanicolaou A."/>
            <person name="Barry K."/>
            <person name="LaButti K."/>
            <person name="Viragh M."/>
            <person name="Koriabine M."/>
            <person name="Yan M."/>
            <person name="Riley R."/>
            <person name="Champramary S."/>
            <person name="Plett K.L."/>
            <person name="Tsai I.J."/>
            <person name="Slot J."/>
            <person name="Sipos G."/>
            <person name="Plett J."/>
            <person name="Nagy L.G."/>
            <person name="Grigoriev I.V."/>
        </authorList>
    </citation>
    <scope>NUCLEOTIDE SEQUENCE</scope>
    <source>
        <strain evidence="2">CCBAS 213</strain>
    </source>
</reference>
<dbReference type="AlphaFoldDB" id="A0AA39MIB8"/>